<proteinExistence type="predicted"/>
<evidence type="ECO:0000313" key="3">
    <source>
        <dbReference type="Proteomes" id="UP001612415"/>
    </source>
</evidence>
<evidence type="ECO:0000256" key="1">
    <source>
        <dbReference type="SAM" id="MobiDB-lite"/>
    </source>
</evidence>
<feature type="region of interest" description="Disordered" evidence="1">
    <location>
        <begin position="25"/>
        <end position="61"/>
    </location>
</feature>
<dbReference type="RefSeq" id="WP_030667442.1">
    <property type="nucleotide sequence ID" value="NZ_JBITDC010000003.1"/>
</dbReference>
<organism evidence="2 3">
    <name type="scientific">Streptomyces cellulosae</name>
    <dbReference type="NCBI Taxonomy" id="1968"/>
    <lineage>
        <taxon>Bacteria</taxon>
        <taxon>Bacillati</taxon>
        <taxon>Actinomycetota</taxon>
        <taxon>Actinomycetes</taxon>
        <taxon>Kitasatosporales</taxon>
        <taxon>Streptomycetaceae</taxon>
        <taxon>Streptomyces</taxon>
    </lineage>
</organism>
<protein>
    <submittedName>
        <fullName evidence="2">Uncharacterized protein</fullName>
    </submittedName>
</protein>
<feature type="compositionally biased region" description="Basic and acidic residues" evidence="1">
    <location>
        <begin position="34"/>
        <end position="43"/>
    </location>
</feature>
<comment type="caution">
    <text evidence="2">The sequence shown here is derived from an EMBL/GenBank/DDBJ whole genome shotgun (WGS) entry which is preliminary data.</text>
</comment>
<name>A0ABW7XXZ5_STRCE</name>
<dbReference type="EMBL" id="JBITDC010000003">
    <property type="protein sequence ID" value="MFI5674704.1"/>
    <property type="molecule type" value="Genomic_DNA"/>
</dbReference>
<evidence type="ECO:0000313" key="2">
    <source>
        <dbReference type="EMBL" id="MFI5674704.1"/>
    </source>
</evidence>
<gene>
    <name evidence="2" type="ORF">ACIA8P_08565</name>
</gene>
<reference evidence="2 3" key="1">
    <citation type="submission" date="2024-10" db="EMBL/GenBank/DDBJ databases">
        <title>The Natural Products Discovery Center: Release of the First 8490 Sequenced Strains for Exploring Actinobacteria Biosynthetic Diversity.</title>
        <authorList>
            <person name="Kalkreuter E."/>
            <person name="Kautsar S.A."/>
            <person name="Yang D."/>
            <person name="Bader C.D."/>
            <person name="Teijaro C.N."/>
            <person name="Fluegel L."/>
            <person name="Davis C.M."/>
            <person name="Simpson J.R."/>
            <person name="Lauterbach L."/>
            <person name="Steele A.D."/>
            <person name="Gui C."/>
            <person name="Meng S."/>
            <person name="Li G."/>
            <person name="Viehrig K."/>
            <person name="Ye F."/>
            <person name="Su P."/>
            <person name="Kiefer A.F."/>
            <person name="Nichols A."/>
            <person name="Cepeda A.J."/>
            <person name="Yan W."/>
            <person name="Fan B."/>
            <person name="Jiang Y."/>
            <person name="Adhikari A."/>
            <person name="Zheng C.-J."/>
            <person name="Schuster L."/>
            <person name="Cowan T.M."/>
            <person name="Smanski M.J."/>
            <person name="Chevrette M.G."/>
            <person name="De Carvalho L.P.S."/>
            <person name="Shen B."/>
        </authorList>
    </citation>
    <scope>NUCLEOTIDE SEQUENCE [LARGE SCALE GENOMIC DNA]</scope>
    <source>
        <strain evidence="2 3">NPDC051599</strain>
    </source>
</reference>
<keyword evidence="3" id="KW-1185">Reference proteome</keyword>
<dbReference type="Proteomes" id="UP001612415">
    <property type="component" value="Unassembled WGS sequence"/>
</dbReference>
<sequence length="61" mass="7145">MYEYELQQLRSADLIRRADQERLARQAARGNRAARREAARRQAETASHTDGPHRHRFARTA</sequence>
<accession>A0ABW7XXZ5</accession>